<sequence length="485" mass="53014">MKEREQFASRLGFILVSAGCAVGLGNVWRFPYVTGLYGGAAFILIYLLFLVILGLPIMIMEFSVGRGSQKSAASSFRVLQPEGTKWHLFGYIAMAGNYLLMMFYTMVGGWMLYYCFKSVRGDFSGLTPDQVAGNFGEMLGSPGTLTLWAVIAILISFGICSMGLRNGVEKITKIMMICLLALMAVLVVRSITLEGAGAGLSFYLKPDFGRAMEQGLGNVIFAAMGQAFFTLSLGMGSMAIFGSYLDKSRSLTGEAVSITVLDTLVALMAGLIIIPACFAFSVEPGAGPGLIFITLPNIFNHMTGGIIWGALFFLFLSFAALTTIVAVFENIISFAIDLWNWERKKAVMVNIVAVILLSMPCILGFNLWSGFEPLGEGTVVLDLEDFIVSNNVLPLGSLVYLMFCTYRYGWGWQGFFNEANAGEGRKFPAAVRAYVSYILPLIVLVIFFKGYWDKFHSVTAMIVAAAIVLVFAYIVFYRKKSTVPN</sequence>
<reference evidence="8" key="1">
    <citation type="submission" date="2021-04" db="EMBL/GenBank/DDBJ databases">
        <title>Sinoanaerobacter chloroacetimidivorans sp. nov., an obligate anaerobic bacterium isolated from anaerobic sludge.</title>
        <authorList>
            <person name="Bao Y."/>
        </authorList>
    </citation>
    <scope>NUCLEOTIDE SEQUENCE</scope>
    <source>
        <strain evidence="8">BAD-6</strain>
    </source>
</reference>
<comment type="subcellular location">
    <subcellularLocation>
        <location evidence="1">Membrane</location>
        <topology evidence="1">Multi-pass membrane protein</topology>
    </subcellularLocation>
</comment>
<dbReference type="AlphaFoldDB" id="A0A8J8B1D5"/>
<feature type="transmembrane region" description="Helical" evidence="7">
    <location>
        <begin position="302"/>
        <end position="328"/>
    </location>
</feature>
<feature type="transmembrane region" description="Helical" evidence="7">
    <location>
        <begin position="7"/>
        <end position="28"/>
    </location>
</feature>
<protein>
    <recommendedName>
        <fullName evidence="6">Transporter</fullName>
    </recommendedName>
</protein>
<accession>A0A8J8B1D5</accession>
<dbReference type="PANTHER" id="PTHR42948">
    <property type="entry name" value="TRANSPORTER"/>
    <property type="match status" value="1"/>
</dbReference>
<feature type="transmembrane region" description="Helical" evidence="7">
    <location>
        <begin position="349"/>
        <end position="371"/>
    </location>
</feature>
<evidence type="ECO:0000256" key="6">
    <source>
        <dbReference type="RuleBase" id="RU003732"/>
    </source>
</evidence>
<feature type="transmembrane region" description="Helical" evidence="7">
    <location>
        <begin position="86"/>
        <end position="113"/>
    </location>
</feature>
<organism evidence="8 9">
    <name type="scientific">Sinanaerobacter chloroacetimidivorans</name>
    <dbReference type="NCBI Taxonomy" id="2818044"/>
    <lineage>
        <taxon>Bacteria</taxon>
        <taxon>Bacillati</taxon>
        <taxon>Bacillota</taxon>
        <taxon>Clostridia</taxon>
        <taxon>Peptostreptococcales</taxon>
        <taxon>Anaerovoracaceae</taxon>
        <taxon>Sinanaerobacter</taxon>
    </lineage>
</organism>
<evidence type="ECO:0000256" key="5">
    <source>
        <dbReference type="ARBA" id="ARBA00023136"/>
    </source>
</evidence>
<keyword evidence="5 7" id="KW-0472">Membrane</keyword>
<dbReference type="PROSITE" id="PS00610">
    <property type="entry name" value="NA_NEUROTRAN_SYMP_1"/>
    <property type="match status" value="1"/>
</dbReference>
<feature type="transmembrane region" description="Helical" evidence="7">
    <location>
        <begin position="458"/>
        <end position="477"/>
    </location>
</feature>
<keyword evidence="9" id="KW-1185">Reference proteome</keyword>
<feature type="transmembrane region" description="Helical" evidence="7">
    <location>
        <begin position="145"/>
        <end position="164"/>
    </location>
</feature>
<dbReference type="CDD" id="cd10336">
    <property type="entry name" value="SLC6sbd_Tyt1-Like"/>
    <property type="match status" value="1"/>
</dbReference>
<proteinExistence type="inferred from homology"/>
<dbReference type="InterPro" id="IPR047218">
    <property type="entry name" value="YocR/YhdH-like"/>
</dbReference>
<feature type="transmembrane region" description="Helical" evidence="7">
    <location>
        <begin position="40"/>
        <end position="65"/>
    </location>
</feature>
<keyword evidence="3 6" id="KW-0812">Transmembrane</keyword>
<dbReference type="EMBL" id="JAGSND010000007">
    <property type="protein sequence ID" value="MBR0598613.1"/>
    <property type="molecule type" value="Genomic_DNA"/>
</dbReference>
<gene>
    <name evidence="8" type="ORF">KCX82_12050</name>
</gene>
<evidence type="ECO:0000313" key="8">
    <source>
        <dbReference type="EMBL" id="MBR0598613.1"/>
    </source>
</evidence>
<dbReference type="Proteomes" id="UP000675664">
    <property type="component" value="Unassembled WGS sequence"/>
</dbReference>
<dbReference type="GO" id="GO:0016020">
    <property type="term" value="C:membrane"/>
    <property type="evidence" value="ECO:0007669"/>
    <property type="project" value="UniProtKB-SubCell"/>
</dbReference>
<dbReference type="RefSeq" id="WP_227018735.1">
    <property type="nucleotide sequence ID" value="NZ_JAGSND010000007.1"/>
</dbReference>
<reference evidence="8" key="2">
    <citation type="submission" date="2021-04" db="EMBL/GenBank/DDBJ databases">
        <authorList>
            <person name="Liu J."/>
        </authorList>
    </citation>
    <scope>NUCLEOTIDE SEQUENCE</scope>
    <source>
        <strain evidence="8">BAD-6</strain>
    </source>
</reference>
<evidence type="ECO:0000313" key="9">
    <source>
        <dbReference type="Proteomes" id="UP000675664"/>
    </source>
</evidence>
<feature type="transmembrane region" description="Helical" evidence="7">
    <location>
        <begin position="431"/>
        <end position="452"/>
    </location>
</feature>
<dbReference type="GO" id="GO:0015293">
    <property type="term" value="F:symporter activity"/>
    <property type="evidence" value="ECO:0007669"/>
    <property type="project" value="UniProtKB-KW"/>
</dbReference>
<evidence type="ECO:0000256" key="3">
    <source>
        <dbReference type="ARBA" id="ARBA00022692"/>
    </source>
</evidence>
<dbReference type="Pfam" id="PF00209">
    <property type="entry name" value="SNF"/>
    <property type="match status" value="2"/>
</dbReference>
<dbReference type="NCBIfam" id="NF037979">
    <property type="entry name" value="Na_transp"/>
    <property type="match status" value="1"/>
</dbReference>
<evidence type="ECO:0000256" key="2">
    <source>
        <dbReference type="ARBA" id="ARBA00022448"/>
    </source>
</evidence>
<evidence type="ECO:0000256" key="7">
    <source>
        <dbReference type="SAM" id="Phobius"/>
    </source>
</evidence>
<dbReference type="SUPFAM" id="SSF161070">
    <property type="entry name" value="SNF-like"/>
    <property type="match status" value="1"/>
</dbReference>
<evidence type="ECO:0000256" key="1">
    <source>
        <dbReference type="ARBA" id="ARBA00004141"/>
    </source>
</evidence>
<comment type="similarity">
    <text evidence="6">Belongs to the sodium:neurotransmitter symporter (SNF) (TC 2.A.22) family.</text>
</comment>
<feature type="transmembrane region" description="Helical" evidence="7">
    <location>
        <begin position="176"/>
        <end position="200"/>
    </location>
</feature>
<comment type="caution">
    <text evidence="8">The sequence shown here is derived from an EMBL/GenBank/DDBJ whole genome shotgun (WGS) entry which is preliminary data.</text>
</comment>
<dbReference type="InterPro" id="IPR037272">
    <property type="entry name" value="SNS_sf"/>
</dbReference>
<feature type="transmembrane region" description="Helical" evidence="7">
    <location>
        <begin position="391"/>
        <end position="410"/>
    </location>
</feature>
<feature type="transmembrane region" description="Helical" evidence="7">
    <location>
        <begin position="220"/>
        <end position="244"/>
    </location>
</feature>
<name>A0A8J8B1D5_9FIRM</name>
<feature type="transmembrane region" description="Helical" evidence="7">
    <location>
        <begin position="256"/>
        <end position="282"/>
    </location>
</feature>
<keyword evidence="6" id="KW-0769">Symport</keyword>
<dbReference type="PANTHER" id="PTHR42948:SF1">
    <property type="entry name" value="TRANSPORTER"/>
    <property type="match status" value="1"/>
</dbReference>
<evidence type="ECO:0000256" key="4">
    <source>
        <dbReference type="ARBA" id="ARBA00022989"/>
    </source>
</evidence>
<dbReference type="InterPro" id="IPR000175">
    <property type="entry name" value="Na/ntran_symport"/>
</dbReference>
<keyword evidence="4 7" id="KW-1133">Transmembrane helix</keyword>
<dbReference type="PROSITE" id="PS50267">
    <property type="entry name" value="NA_NEUROTRAN_SYMP_3"/>
    <property type="match status" value="1"/>
</dbReference>
<dbReference type="PRINTS" id="PR00176">
    <property type="entry name" value="NANEUSMPORT"/>
</dbReference>
<keyword evidence="2 6" id="KW-0813">Transport</keyword>